<comment type="function">
    <text evidence="8 9">Cotranslationally removes the N-terminal methionine from nascent proteins. The N-terminal methionine is often cleaved when the second residue in the primary sequence is small and uncharged (Met-Ala-, Cys, Gly, Pro, Ser, Thr, or Val).</text>
</comment>
<dbReference type="Proteomes" id="UP000015104">
    <property type="component" value="Unassembled WGS sequence"/>
</dbReference>
<dbReference type="AlphaFoldDB" id="T1KDL1"/>
<dbReference type="InterPro" id="IPR001714">
    <property type="entry name" value="Pept_M24_MAP"/>
</dbReference>
<name>T1KDL1_TETUR</name>
<dbReference type="eggNOG" id="KOG2775">
    <property type="taxonomic scope" value="Eukaryota"/>
</dbReference>
<dbReference type="PANTHER" id="PTHR45777">
    <property type="entry name" value="METHIONINE AMINOPEPTIDASE 2"/>
    <property type="match status" value="1"/>
</dbReference>
<dbReference type="Gene3D" id="3.90.230.10">
    <property type="entry name" value="Creatinase/methionine aminopeptidase superfamily"/>
    <property type="match status" value="1"/>
</dbReference>
<dbReference type="InterPro" id="IPR036005">
    <property type="entry name" value="Creatinase/aminopeptidase-like"/>
</dbReference>
<evidence type="ECO:0000256" key="4">
    <source>
        <dbReference type="ARBA" id="ARBA00022438"/>
    </source>
</evidence>
<evidence type="ECO:0000313" key="13">
    <source>
        <dbReference type="Proteomes" id="UP000015104"/>
    </source>
</evidence>
<dbReference type="PROSITE" id="PS01202">
    <property type="entry name" value="MAP_2"/>
    <property type="match status" value="1"/>
</dbReference>
<comment type="cofactor">
    <cofactor evidence="2">
        <name>Mn(2+)</name>
        <dbReference type="ChEBI" id="CHEBI:29035"/>
    </cofactor>
</comment>
<feature type="binding site" evidence="8">
    <location>
        <position position="451"/>
    </location>
    <ligand>
        <name>a divalent metal cation</name>
        <dbReference type="ChEBI" id="CHEBI:60240"/>
        <label>1</label>
    </ligand>
</feature>
<evidence type="ECO:0000256" key="10">
    <source>
        <dbReference type="SAM" id="MobiDB-lite"/>
    </source>
</evidence>
<proteinExistence type="inferred from homology"/>
<keyword evidence="13" id="KW-1185">Reference proteome</keyword>
<feature type="binding site" evidence="8">
    <location>
        <position position="329"/>
    </location>
    <ligand>
        <name>substrate</name>
    </ligand>
</feature>
<keyword evidence="6 8" id="KW-0479">Metal-binding</keyword>
<keyword evidence="8" id="KW-0963">Cytoplasm</keyword>
<feature type="compositionally biased region" description="Basic residues" evidence="10">
    <location>
        <begin position="92"/>
        <end position="101"/>
    </location>
</feature>
<feature type="region of interest" description="Disordered" evidence="10">
    <location>
        <begin position="27"/>
        <end position="113"/>
    </location>
</feature>
<dbReference type="SUPFAM" id="SSF55920">
    <property type="entry name" value="Creatinase/aminopeptidase"/>
    <property type="match status" value="1"/>
</dbReference>
<dbReference type="HOGENOM" id="CLU_1333459_0_0_1"/>
<evidence type="ECO:0000256" key="7">
    <source>
        <dbReference type="ARBA" id="ARBA00022801"/>
    </source>
</evidence>
<dbReference type="InterPro" id="IPR000994">
    <property type="entry name" value="Pept_M24"/>
</dbReference>
<dbReference type="Pfam" id="PF00557">
    <property type="entry name" value="Peptidase_M24"/>
    <property type="match status" value="1"/>
</dbReference>
<feature type="binding site" evidence="8">
    <location>
        <position position="252"/>
    </location>
    <ligand>
        <name>a divalent metal cation</name>
        <dbReference type="ChEBI" id="CHEBI:60240"/>
        <label>2</label>
        <note>catalytic</note>
    </ligand>
</feature>
<comment type="cofactor">
    <cofactor evidence="3">
        <name>Fe(2+)</name>
        <dbReference type="ChEBI" id="CHEBI:29033"/>
    </cofactor>
</comment>
<feature type="binding site" evidence="8">
    <location>
        <position position="354"/>
    </location>
    <ligand>
        <name>a divalent metal cation</name>
        <dbReference type="ChEBI" id="CHEBI:60240"/>
        <label>2</label>
        <note>catalytic</note>
    </ligand>
</feature>
<dbReference type="GO" id="GO:0046872">
    <property type="term" value="F:metal ion binding"/>
    <property type="evidence" value="ECO:0007669"/>
    <property type="project" value="UniProtKB-UniRule"/>
</dbReference>
<dbReference type="EnsemblMetazoa" id="tetur09g03310.1">
    <property type="protein sequence ID" value="tetur09g03310.1"/>
    <property type="gene ID" value="tetur09g03310"/>
</dbReference>
<dbReference type="GO" id="GO:0070006">
    <property type="term" value="F:metalloaminopeptidase activity"/>
    <property type="evidence" value="ECO:0007669"/>
    <property type="project" value="UniProtKB-UniRule"/>
</dbReference>
<dbReference type="NCBIfam" id="TIGR00501">
    <property type="entry name" value="met_pdase_II"/>
    <property type="match status" value="1"/>
</dbReference>
<dbReference type="InterPro" id="IPR036388">
    <property type="entry name" value="WH-like_DNA-bd_sf"/>
</dbReference>
<evidence type="ECO:0000256" key="8">
    <source>
        <dbReference type="HAMAP-Rule" id="MF_03175"/>
    </source>
</evidence>
<sequence length="470" mass="53201">MVNEDNHFLEAKEIDSKVFLEPVDEKILNENEPNNCIPVRKQRKKKKKKKGIGTGTDELGSLLQSNEKVGSHESDKSQEGYAPKPATDCVIKKRNKKRKKKTSSDVKIEEKESTSVENDKTVPLFIPVKQLFSDSDYPIGEIMEYPKVELDSRTAINRTSNAEKKALDSANIDILLFWLFFYIKHVCEILEDIARKLIDEKGLEAGLAFPTGCSLNNCAAHYTPNSGDNTVFEYDDVCKIDIGTHINGRIIDSAFTMTFNSKYDKLLEAVREATNTGIKAAGIDVRLCDIGEQIQEVMESYEVEIDGKTYQVKPIRNLSGHSIHPYRVHADKNVPITKNADQTRMEEGEIYAIETFGSTGRGYAVATADQEFSHYMKNYETVNVPMRSTKSKQLLNVINQNFGTLAFCRRWLDRLGQSKYLLSLNDLCQKGIVSPYPALFDIKKSYSAQYEHTIILRPTCKEVVSRGDDY</sequence>
<evidence type="ECO:0000256" key="6">
    <source>
        <dbReference type="ARBA" id="ARBA00022723"/>
    </source>
</evidence>
<dbReference type="SUPFAM" id="SSF46785">
    <property type="entry name" value="Winged helix' DNA-binding domain"/>
    <property type="match status" value="1"/>
</dbReference>
<accession>T1KDL1</accession>
<feature type="compositionally biased region" description="Basic and acidic residues" evidence="10">
    <location>
        <begin position="69"/>
        <end position="78"/>
    </location>
</feature>
<evidence type="ECO:0000256" key="2">
    <source>
        <dbReference type="ARBA" id="ARBA00001936"/>
    </source>
</evidence>
<dbReference type="InterPro" id="IPR018349">
    <property type="entry name" value="Pept_M24A_MAP2_BS"/>
</dbReference>
<dbReference type="InterPro" id="IPR002468">
    <property type="entry name" value="Pept_M24A_MAP2"/>
</dbReference>
<keyword evidence="7 8" id="KW-0378">Hydrolase</keyword>
<feature type="binding site" evidence="8">
    <location>
        <position position="241"/>
    </location>
    <ligand>
        <name>a divalent metal cation</name>
        <dbReference type="ChEBI" id="CHEBI:60240"/>
        <label>1</label>
    </ligand>
</feature>
<dbReference type="HAMAP" id="MF_03175">
    <property type="entry name" value="MetAP_2_euk"/>
    <property type="match status" value="1"/>
</dbReference>
<protein>
    <recommendedName>
        <fullName evidence="8">Methionine aminopeptidase 2</fullName>
        <shortName evidence="8">MAP 2</shortName>
        <shortName evidence="8">MetAP 2</shortName>
        <ecNumber evidence="8">3.4.11.18</ecNumber>
    </recommendedName>
    <alternativeName>
        <fullName evidence="8">Peptidase M</fullName>
    </alternativeName>
</protein>
<evidence type="ECO:0000259" key="11">
    <source>
        <dbReference type="Pfam" id="PF00557"/>
    </source>
</evidence>
<evidence type="ECO:0000313" key="12">
    <source>
        <dbReference type="EnsemblMetazoa" id="tetur09g03310.1"/>
    </source>
</evidence>
<comment type="subcellular location">
    <subcellularLocation>
        <location evidence="8">Cytoplasm</location>
    </subcellularLocation>
</comment>
<keyword evidence="4 8" id="KW-0031">Aminopeptidase</keyword>
<reference evidence="13" key="1">
    <citation type="submission" date="2011-08" db="EMBL/GenBank/DDBJ databases">
        <authorList>
            <person name="Rombauts S."/>
        </authorList>
    </citation>
    <scope>NUCLEOTIDE SEQUENCE</scope>
    <source>
        <strain evidence="13">London</strain>
    </source>
</reference>
<dbReference type="PANTHER" id="PTHR45777:SF2">
    <property type="entry name" value="METHIONINE AMINOPEPTIDASE 2"/>
    <property type="match status" value="1"/>
</dbReference>
<keyword evidence="5 8" id="KW-0645">Protease</keyword>
<reference evidence="12" key="2">
    <citation type="submission" date="2015-06" db="UniProtKB">
        <authorList>
            <consortium name="EnsemblMetazoa"/>
        </authorList>
    </citation>
    <scope>IDENTIFICATION</scope>
</reference>
<feature type="compositionally biased region" description="Basic residues" evidence="10">
    <location>
        <begin position="40"/>
        <end position="51"/>
    </location>
</feature>
<dbReference type="InterPro" id="IPR050247">
    <property type="entry name" value="Met_Aminopeptidase_Type2"/>
</dbReference>
<dbReference type="Gene3D" id="1.10.10.10">
    <property type="entry name" value="Winged helix-like DNA-binding domain superfamily/Winged helix DNA-binding domain"/>
    <property type="match status" value="1"/>
</dbReference>
<feature type="binding site" evidence="8">
    <location>
        <position position="221"/>
    </location>
    <ligand>
        <name>substrate</name>
    </ligand>
</feature>
<dbReference type="EC" id="3.4.11.18" evidence="8"/>
<dbReference type="GO" id="GO:0005737">
    <property type="term" value="C:cytoplasm"/>
    <property type="evidence" value="ECO:0007669"/>
    <property type="project" value="UniProtKB-SubCell"/>
</dbReference>
<dbReference type="CDD" id="cd01088">
    <property type="entry name" value="MetAP2"/>
    <property type="match status" value="1"/>
</dbReference>
<dbReference type="GO" id="GO:0006508">
    <property type="term" value="P:proteolysis"/>
    <property type="evidence" value="ECO:0007669"/>
    <property type="project" value="UniProtKB-KW"/>
</dbReference>
<comment type="cofactor">
    <cofactor evidence="8">
        <name>Co(2+)</name>
        <dbReference type="ChEBI" id="CHEBI:48828"/>
    </cofactor>
    <cofactor evidence="8">
        <name>Zn(2+)</name>
        <dbReference type="ChEBI" id="CHEBI:29105"/>
    </cofactor>
    <cofactor evidence="8">
        <name>Mn(2+)</name>
        <dbReference type="ChEBI" id="CHEBI:29035"/>
    </cofactor>
    <cofactor evidence="8">
        <name>Fe(2+)</name>
        <dbReference type="ChEBI" id="CHEBI:29033"/>
    </cofactor>
    <text evidence="8">Binds 2 divalent metal cations per subunit. Has a high-affinity and a low affinity metal-binding site. The true nature of the physiological cofactor is under debate. The enzyme is active with cobalt, zinc, manganese or divalent iron ions. Most likely, methionine aminopeptidases function as mononuclear Fe(2+)-metalloproteases under physiological conditions, and the catalytically relevant metal-binding site has been assigned to the histidine-containing high-affinity site.</text>
</comment>
<feature type="binding site" evidence="8">
    <location>
        <position position="451"/>
    </location>
    <ligand>
        <name>a divalent metal cation</name>
        <dbReference type="ChEBI" id="CHEBI:60240"/>
        <label>2</label>
        <note>catalytic</note>
    </ligand>
</feature>
<evidence type="ECO:0000256" key="9">
    <source>
        <dbReference type="RuleBase" id="RU003653"/>
    </source>
</evidence>
<feature type="binding site" evidence="8">
    <location>
        <position position="252"/>
    </location>
    <ligand>
        <name>a divalent metal cation</name>
        <dbReference type="ChEBI" id="CHEBI:60240"/>
        <label>1</label>
    </ligand>
</feature>
<comment type="similarity">
    <text evidence="8">Belongs to the peptidase M24A family. Methionine aminopeptidase eukaryotic type 2 subfamily.</text>
</comment>
<comment type="catalytic activity">
    <reaction evidence="1 8 9">
        <text>Release of N-terminal amino acids, preferentially methionine, from peptides and arylamides.</text>
        <dbReference type="EC" id="3.4.11.18"/>
    </reaction>
</comment>
<dbReference type="PRINTS" id="PR00599">
    <property type="entry name" value="MAPEPTIDASE"/>
</dbReference>
<dbReference type="STRING" id="32264.T1KDL1"/>
<evidence type="ECO:0000256" key="5">
    <source>
        <dbReference type="ARBA" id="ARBA00022670"/>
    </source>
</evidence>
<feature type="compositionally biased region" description="Basic and acidic residues" evidence="10">
    <location>
        <begin position="102"/>
        <end position="113"/>
    </location>
</feature>
<feature type="binding site" evidence="8">
    <location>
        <position position="321"/>
    </location>
    <ligand>
        <name>a divalent metal cation</name>
        <dbReference type="ChEBI" id="CHEBI:60240"/>
        <label>2</label>
        <note>catalytic</note>
    </ligand>
</feature>
<organism evidence="12 13">
    <name type="scientific">Tetranychus urticae</name>
    <name type="common">Two-spotted spider mite</name>
    <dbReference type="NCBI Taxonomy" id="32264"/>
    <lineage>
        <taxon>Eukaryota</taxon>
        <taxon>Metazoa</taxon>
        <taxon>Ecdysozoa</taxon>
        <taxon>Arthropoda</taxon>
        <taxon>Chelicerata</taxon>
        <taxon>Arachnida</taxon>
        <taxon>Acari</taxon>
        <taxon>Acariformes</taxon>
        <taxon>Trombidiformes</taxon>
        <taxon>Prostigmata</taxon>
        <taxon>Eleutherengona</taxon>
        <taxon>Raphignathae</taxon>
        <taxon>Tetranychoidea</taxon>
        <taxon>Tetranychidae</taxon>
        <taxon>Tetranychus</taxon>
    </lineage>
</organism>
<evidence type="ECO:0000256" key="1">
    <source>
        <dbReference type="ARBA" id="ARBA00000294"/>
    </source>
</evidence>
<evidence type="ECO:0000256" key="3">
    <source>
        <dbReference type="ARBA" id="ARBA00001954"/>
    </source>
</evidence>
<dbReference type="InterPro" id="IPR036390">
    <property type="entry name" value="WH_DNA-bd_sf"/>
</dbReference>
<dbReference type="GO" id="GO:0004239">
    <property type="term" value="F:initiator methionyl aminopeptidase activity"/>
    <property type="evidence" value="ECO:0007669"/>
    <property type="project" value="UniProtKB-UniRule"/>
</dbReference>
<feature type="domain" description="Peptidase M24" evidence="11">
    <location>
        <begin position="190"/>
        <end position="355"/>
    </location>
</feature>
<dbReference type="EMBL" id="CAEY01002017">
    <property type="status" value="NOT_ANNOTATED_CDS"/>
    <property type="molecule type" value="Genomic_DNA"/>
</dbReference>